<comment type="similarity">
    <text evidence="1 6">Belongs to the glycosyl hydrolase 31 family.</text>
</comment>
<dbReference type="FunFam" id="3.20.20.80:FF:000046">
    <property type="entry name" value="Glucosidase alpha, neutral C"/>
    <property type="match status" value="1"/>
</dbReference>
<evidence type="ECO:0000313" key="10">
    <source>
        <dbReference type="Proteomes" id="UP001152795"/>
    </source>
</evidence>
<proteinExistence type="inferred from homology"/>
<feature type="domain" description="Glycoside hydrolase family 31 TIM barrel" evidence="8">
    <location>
        <begin position="4"/>
        <end position="169"/>
    </location>
</feature>
<evidence type="ECO:0000256" key="4">
    <source>
        <dbReference type="ARBA" id="ARBA00023180"/>
    </source>
</evidence>
<name>A0A7D9LPL9_PARCT</name>
<feature type="compositionally biased region" description="Basic and acidic residues" evidence="7">
    <location>
        <begin position="585"/>
        <end position="602"/>
    </location>
</feature>
<dbReference type="SUPFAM" id="SSF51445">
    <property type="entry name" value="(Trans)glycosidases"/>
    <property type="match status" value="1"/>
</dbReference>
<dbReference type="InterPro" id="IPR000322">
    <property type="entry name" value="Glyco_hydro_31_TIM"/>
</dbReference>
<keyword evidence="3 6" id="KW-0378">Hydrolase</keyword>
<evidence type="ECO:0000256" key="6">
    <source>
        <dbReference type="RuleBase" id="RU361185"/>
    </source>
</evidence>
<dbReference type="InterPro" id="IPR019169">
    <property type="entry name" value="Transmembrane_26"/>
</dbReference>
<evidence type="ECO:0000256" key="2">
    <source>
        <dbReference type="ARBA" id="ARBA00022729"/>
    </source>
</evidence>
<accession>A0A7D9LPL9</accession>
<evidence type="ECO:0000313" key="9">
    <source>
        <dbReference type="EMBL" id="CAB4038163.1"/>
    </source>
</evidence>
<dbReference type="PANTHER" id="PTHR22762:SF54">
    <property type="entry name" value="BCDNA.GH04962"/>
    <property type="match status" value="1"/>
</dbReference>
<dbReference type="Pfam" id="PF01055">
    <property type="entry name" value="Glyco_hydro_31_2nd"/>
    <property type="match status" value="1"/>
</dbReference>
<evidence type="ECO:0000256" key="7">
    <source>
        <dbReference type="SAM" id="MobiDB-lite"/>
    </source>
</evidence>
<dbReference type="Proteomes" id="UP001152795">
    <property type="component" value="Unassembled WGS sequence"/>
</dbReference>
<dbReference type="GO" id="GO:0005975">
    <property type="term" value="P:carbohydrate metabolic process"/>
    <property type="evidence" value="ECO:0007669"/>
    <property type="project" value="InterPro"/>
</dbReference>
<keyword evidence="5 6" id="KW-0326">Glycosidase</keyword>
<feature type="compositionally biased region" description="Basic and acidic residues" evidence="7">
    <location>
        <begin position="390"/>
        <end position="403"/>
    </location>
</feature>
<feature type="compositionally biased region" description="Polar residues" evidence="7">
    <location>
        <begin position="574"/>
        <end position="584"/>
    </location>
</feature>
<feature type="region of interest" description="Disordered" evidence="7">
    <location>
        <begin position="390"/>
        <end position="415"/>
    </location>
</feature>
<dbReference type="EMBL" id="CACRXK020023884">
    <property type="protein sequence ID" value="CAB4038163.1"/>
    <property type="molecule type" value="Genomic_DNA"/>
</dbReference>
<comment type="caution">
    <text evidence="9">The sequence shown here is derived from an EMBL/GenBank/DDBJ whole genome shotgun (WGS) entry which is preliminary data.</text>
</comment>
<keyword evidence="4" id="KW-0325">Glycoprotein</keyword>
<evidence type="ECO:0000256" key="5">
    <source>
        <dbReference type="ARBA" id="ARBA00023295"/>
    </source>
</evidence>
<feature type="region of interest" description="Disordered" evidence="7">
    <location>
        <begin position="567"/>
        <end position="602"/>
    </location>
</feature>
<keyword evidence="2" id="KW-0732">Signal</keyword>
<dbReference type="Pfam" id="PF09772">
    <property type="entry name" value="Tmem26"/>
    <property type="match status" value="2"/>
</dbReference>
<dbReference type="OrthoDB" id="10042902at2759"/>
<gene>
    <name evidence="9" type="ORF">PACLA_8A079853</name>
</gene>
<sequence>MSVFNGPEITMHKDAMHYGGWENRDVHNLYGFYNQMSTYNGLKRRSSDKERPFVLSRAFFAGTQRYGAIWTGDNIAEWSHLKMSLPMILTLGITGLQFSGADVGGFFNNPDAELLVRWYQTGAYLPFFRAHAHLDTKRREPWLFEDKYKNLMREAIRHRYALLPFWYTLFHEASKSGSPIVTFCPSIFIFTTAEIPCFGLLRLKLGSCLRMSNGTSHGGIRCSPNIGNQIESLALNTLFTDDEKVVSTLDQTFLLLLVIGRWLLPKGQMSREQLSQLLLIYIAAAADIVELTEIYEVQDVMSNSSMINLLISIWSISLLQFSVTIQNAESVAQDKANEEIKMEKDREANGESSIKITTEKKSNRVAPALYTYKLAQRKAFEKQQERRNTMDLDALRPVTHNETDQPQNNSNDKKGSFLSRALKTLKQFESTVQNFIHTHIDLIQLLTPMVLQDGPFLILRLFVASKYDITESNMFVFLIAKNALVVMLQVYRICVLYCKPSEHEGTEDDIFNEIGTVKLRNVQTAHASVRTATLTVQAVSKFKKKRATKRKMSRTFSLTLSNPFAGFRRKTNESMDSSKAGSSKQESDDRADSIEHDNMHTI</sequence>
<dbReference type="InterPro" id="IPR017853">
    <property type="entry name" value="GH"/>
</dbReference>
<dbReference type="AlphaFoldDB" id="A0A7D9LPL9"/>
<dbReference type="Gene3D" id="3.20.20.80">
    <property type="entry name" value="Glycosidases"/>
    <property type="match status" value="1"/>
</dbReference>
<protein>
    <submittedName>
        <fullName evidence="9">Neutral alpha-glucosidase AB</fullName>
    </submittedName>
</protein>
<dbReference type="GO" id="GO:0006491">
    <property type="term" value="P:N-glycan processing"/>
    <property type="evidence" value="ECO:0007669"/>
    <property type="project" value="TreeGrafter"/>
</dbReference>
<evidence type="ECO:0000259" key="8">
    <source>
        <dbReference type="Pfam" id="PF01055"/>
    </source>
</evidence>
<keyword evidence="10" id="KW-1185">Reference proteome</keyword>
<evidence type="ECO:0000256" key="1">
    <source>
        <dbReference type="ARBA" id="ARBA00007806"/>
    </source>
</evidence>
<dbReference type="GO" id="GO:0090599">
    <property type="term" value="F:alpha-glucosidase activity"/>
    <property type="evidence" value="ECO:0007669"/>
    <property type="project" value="TreeGrafter"/>
</dbReference>
<organism evidence="9 10">
    <name type="scientific">Paramuricea clavata</name>
    <name type="common">Red gorgonian</name>
    <name type="synonym">Violescent sea-whip</name>
    <dbReference type="NCBI Taxonomy" id="317549"/>
    <lineage>
        <taxon>Eukaryota</taxon>
        <taxon>Metazoa</taxon>
        <taxon>Cnidaria</taxon>
        <taxon>Anthozoa</taxon>
        <taxon>Octocorallia</taxon>
        <taxon>Malacalcyonacea</taxon>
        <taxon>Plexauridae</taxon>
        <taxon>Paramuricea</taxon>
    </lineage>
</organism>
<reference evidence="9" key="1">
    <citation type="submission" date="2020-04" db="EMBL/GenBank/DDBJ databases">
        <authorList>
            <person name="Alioto T."/>
            <person name="Alioto T."/>
            <person name="Gomez Garrido J."/>
        </authorList>
    </citation>
    <scope>NUCLEOTIDE SEQUENCE</scope>
    <source>
        <strain evidence="9">A484AB</strain>
    </source>
</reference>
<dbReference type="PANTHER" id="PTHR22762">
    <property type="entry name" value="ALPHA-GLUCOSIDASE"/>
    <property type="match status" value="1"/>
</dbReference>
<evidence type="ECO:0000256" key="3">
    <source>
        <dbReference type="ARBA" id="ARBA00022801"/>
    </source>
</evidence>